<dbReference type="InterPro" id="IPR001387">
    <property type="entry name" value="Cro/C1-type_HTH"/>
</dbReference>
<evidence type="ECO:0000259" key="1">
    <source>
        <dbReference type="PROSITE" id="PS50943"/>
    </source>
</evidence>
<dbReference type="EMBL" id="PXWF02000031">
    <property type="protein sequence ID" value="PWF55354.1"/>
    <property type="molecule type" value="Genomic_DNA"/>
</dbReference>
<dbReference type="RefSeq" id="WP_106755863.1">
    <property type="nucleotide sequence ID" value="NZ_PXWF02000031.1"/>
</dbReference>
<protein>
    <submittedName>
        <fullName evidence="2">Transcriptional regulator</fullName>
    </submittedName>
</protein>
<dbReference type="PANTHER" id="PTHR40455">
    <property type="entry name" value="ANTITOXIN HIGA"/>
    <property type="match status" value="1"/>
</dbReference>
<evidence type="ECO:0000313" key="2">
    <source>
        <dbReference type="EMBL" id="PWF55354.1"/>
    </source>
</evidence>
<dbReference type="GO" id="GO:0001046">
    <property type="term" value="F:core promoter sequence-specific DNA binding"/>
    <property type="evidence" value="ECO:0007669"/>
    <property type="project" value="TreeGrafter"/>
</dbReference>
<proteinExistence type="predicted"/>
<dbReference type="Proteomes" id="UP000241421">
    <property type="component" value="Unassembled WGS sequence"/>
</dbReference>
<dbReference type="GO" id="GO:0006355">
    <property type="term" value="P:regulation of DNA-templated transcription"/>
    <property type="evidence" value="ECO:0007669"/>
    <property type="project" value="InterPro"/>
</dbReference>
<comment type="caution">
    <text evidence="2">The sequence shown here is derived from an EMBL/GenBank/DDBJ whole genome shotgun (WGS) entry which is preliminary data.</text>
</comment>
<accession>A0A2U2I6H8</accession>
<dbReference type="AlphaFoldDB" id="A0A2U2I6H8"/>
<dbReference type="PROSITE" id="PS50943">
    <property type="entry name" value="HTH_CROC1"/>
    <property type="match status" value="1"/>
</dbReference>
<dbReference type="PANTHER" id="PTHR40455:SF1">
    <property type="entry name" value="ANTITOXIN HIGA"/>
    <property type="match status" value="1"/>
</dbReference>
<reference evidence="2 3" key="1">
    <citation type="submission" date="2018-04" db="EMBL/GenBank/DDBJ databases">
        <title>Massilia violaceinigra sp. nov., a novel purple-pigmented bacterium isolated from Tianshan glacier, Xinjiang, China.</title>
        <authorList>
            <person name="Wang H."/>
        </authorList>
    </citation>
    <scope>NUCLEOTIDE SEQUENCE [LARGE SCALE GENOMIC DNA]</scope>
    <source>
        <strain evidence="2 3">B448-2</strain>
    </source>
</reference>
<dbReference type="InterPro" id="IPR010982">
    <property type="entry name" value="Lambda_DNA-bd_dom_sf"/>
</dbReference>
<keyword evidence="3" id="KW-1185">Reference proteome</keyword>
<dbReference type="Gene3D" id="1.10.260.40">
    <property type="entry name" value="lambda repressor-like DNA-binding domains"/>
    <property type="match status" value="1"/>
</dbReference>
<gene>
    <name evidence="2" type="ORF">C7C56_002175</name>
</gene>
<dbReference type="OrthoDB" id="9796786at2"/>
<dbReference type="SMART" id="SM00530">
    <property type="entry name" value="HTH_XRE"/>
    <property type="match status" value="1"/>
</dbReference>
<dbReference type="CDD" id="cd00093">
    <property type="entry name" value="HTH_XRE"/>
    <property type="match status" value="1"/>
</dbReference>
<evidence type="ECO:0000313" key="3">
    <source>
        <dbReference type="Proteomes" id="UP000241421"/>
    </source>
</evidence>
<dbReference type="InterPro" id="IPR039060">
    <property type="entry name" value="Antitox_HigA"/>
</dbReference>
<feature type="domain" description="HTH cro/C1-type" evidence="1">
    <location>
        <begin position="87"/>
        <end position="139"/>
    </location>
</feature>
<name>A0A2U2I6H8_9BURK</name>
<dbReference type="SUPFAM" id="SSF47413">
    <property type="entry name" value="lambda repressor-like DNA-binding domains"/>
    <property type="match status" value="1"/>
</dbReference>
<sequence length="140" mass="15743">MNTQNQFGTLSGLTQAWTTLQSQVPLRPIRTEVDFAGVRALADTLADAVGDDDTHPLFSLFELTMELIERWEDEHVSIPAVEPREVLRHLLEANNLKQKDLEDIASTGLVSDILAGRREISKRLAKCLAERFRVDVSVFI</sequence>
<organism evidence="2 3">
    <name type="scientific">Massilia glaciei</name>
    <dbReference type="NCBI Taxonomy" id="1524097"/>
    <lineage>
        <taxon>Bacteria</taxon>
        <taxon>Pseudomonadati</taxon>
        <taxon>Pseudomonadota</taxon>
        <taxon>Betaproteobacteria</taxon>
        <taxon>Burkholderiales</taxon>
        <taxon>Oxalobacteraceae</taxon>
        <taxon>Telluria group</taxon>
        <taxon>Massilia</taxon>
    </lineage>
</organism>